<evidence type="ECO:0000313" key="9">
    <source>
        <dbReference type="Proteomes" id="UP001373714"/>
    </source>
</evidence>
<dbReference type="SUPFAM" id="SSF51430">
    <property type="entry name" value="NAD(P)-linked oxidoreductase"/>
    <property type="match status" value="1"/>
</dbReference>
<feature type="site" description="Lowers pKa of active site Tyr" evidence="6">
    <location>
        <position position="133"/>
    </location>
</feature>
<dbReference type="InterPro" id="IPR023210">
    <property type="entry name" value="NADP_OxRdtase_dom"/>
</dbReference>
<dbReference type="InterPro" id="IPR018170">
    <property type="entry name" value="Aldo/ket_reductase_CS"/>
</dbReference>
<dbReference type="CDD" id="cd19120">
    <property type="entry name" value="AKR_AKR3C2-3"/>
    <property type="match status" value="1"/>
</dbReference>
<dbReference type="AlphaFoldDB" id="A0AAV9VTP2"/>
<evidence type="ECO:0000256" key="4">
    <source>
        <dbReference type="PIRSR" id="PIRSR000097-1"/>
    </source>
</evidence>
<dbReference type="PIRSF" id="PIRSF000097">
    <property type="entry name" value="AKR"/>
    <property type="match status" value="1"/>
</dbReference>
<dbReference type="Pfam" id="PF00248">
    <property type="entry name" value="Aldo_ket_red"/>
    <property type="match status" value="1"/>
</dbReference>
<accession>A0AAV9VTP2</accession>
<keyword evidence="3" id="KW-0560">Oxidoreductase</keyword>
<comment type="similarity">
    <text evidence="1">Belongs to the aldo/keto reductase family.</text>
</comment>
<evidence type="ECO:0000256" key="5">
    <source>
        <dbReference type="PIRSR" id="PIRSR000097-2"/>
    </source>
</evidence>
<dbReference type="PRINTS" id="PR00069">
    <property type="entry name" value="ALDKETRDTASE"/>
</dbReference>
<dbReference type="InterPro" id="IPR036812">
    <property type="entry name" value="NAD(P)_OxRdtase_dom_sf"/>
</dbReference>
<evidence type="ECO:0000256" key="3">
    <source>
        <dbReference type="ARBA" id="ARBA00023002"/>
    </source>
</evidence>
<evidence type="ECO:0000256" key="6">
    <source>
        <dbReference type="PIRSR" id="PIRSR000097-3"/>
    </source>
</evidence>
<dbReference type="GO" id="GO:0016652">
    <property type="term" value="F:oxidoreductase activity, acting on NAD(P)H as acceptor"/>
    <property type="evidence" value="ECO:0007669"/>
    <property type="project" value="InterPro"/>
</dbReference>
<feature type="domain" description="NADP-dependent oxidoreductase" evidence="7">
    <location>
        <begin position="67"/>
        <end position="321"/>
    </location>
</feature>
<comment type="caution">
    <text evidence="8">The sequence shown here is derived from an EMBL/GenBank/DDBJ whole genome shotgun (WGS) entry which is preliminary data.</text>
</comment>
<keyword evidence="2" id="KW-0521">NADP</keyword>
<organism evidence="8 9">
    <name type="scientific">Orbilia blumenaviensis</name>
    <dbReference type="NCBI Taxonomy" id="1796055"/>
    <lineage>
        <taxon>Eukaryota</taxon>
        <taxon>Fungi</taxon>
        <taxon>Dikarya</taxon>
        <taxon>Ascomycota</taxon>
        <taxon>Pezizomycotina</taxon>
        <taxon>Orbiliomycetes</taxon>
        <taxon>Orbiliales</taxon>
        <taxon>Orbiliaceae</taxon>
        <taxon>Orbilia</taxon>
    </lineage>
</organism>
<dbReference type="EMBL" id="JAVHNS010000001">
    <property type="protein sequence ID" value="KAK6363299.1"/>
    <property type="molecule type" value="Genomic_DNA"/>
</dbReference>
<gene>
    <name evidence="8" type="ORF">TWF730_000738</name>
</gene>
<dbReference type="InterPro" id="IPR020471">
    <property type="entry name" value="AKR"/>
</dbReference>
<dbReference type="PROSITE" id="PS00062">
    <property type="entry name" value="ALDOKETO_REDUCTASE_2"/>
    <property type="match status" value="1"/>
</dbReference>
<dbReference type="Proteomes" id="UP001373714">
    <property type="component" value="Unassembled WGS sequence"/>
</dbReference>
<evidence type="ECO:0000259" key="7">
    <source>
        <dbReference type="Pfam" id="PF00248"/>
    </source>
</evidence>
<proteinExistence type="inferred from homology"/>
<feature type="binding site" evidence="5">
    <location>
        <position position="163"/>
    </location>
    <ligand>
        <name>substrate</name>
    </ligand>
</feature>
<dbReference type="FunFam" id="3.20.20.100:FF:000002">
    <property type="entry name" value="2,5-diketo-D-gluconic acid reductase A"/>
    <property type="match status" value="1"/>
</dbReference>
<dbReference type="PANTHER" id="PTHR43827">
    <property type="entry name" value="2,5-DIKETO-D-GLUCONIC ACID REDUCTASE"/>
    <property type="match status" value="1"/>
</dbReference>
<keyword evidence="9" id="KW-1185">Reference proteome</keyword>
<feature type="active site" description="Proton donor" evidence="4">
    <location>
        <position position="106"/>
    </location>
</feature>
<dbReference type="PANTHER" id="PTHR43827:SF3">
    <property type="entry name" value="NADP-DEPENDENT OXIDOREDUCTASE DOMAIN-CONTAINING PROTEIN"/>
    <property type="match status" value="1"/>
</dbReference>
<name>A0AAV9VTP2_9PEZI</name>
<sequence>MSSLSTRFYTLPRINTLSRFAAIKAEIRPFRYYRYPRNIFLTTRKMASIPTIKLNHGGVEIPVIGYGLGTAHFKRAGDVALNPAIITATQTALSSGFTHLDGAEVYGNETELGVAISSASPPVPRSSLFITTKIYSAISSPSEALAVSLKKLQVDYVDLYLLHAPFWDEKEKGITIEEAWKELEGLQEKGLVKAIGVSNFLVEHLERIRKVAKIQPAVNQIEYHPYLQNPELKAYHKQHNIVTAVYGPLIPITKAAPGPLDSVIQELEKKYNKSATQILLRWTIDDGNVAITTSSKEWRIKEALEVAGFKLDEEDVEKIRIVGKEKRHRVFWTKEIQD</sequence>
<dbReference type="InterPro" id="IPR044494">
    <property type="entry name" value="AKR3C2/3"/>
</dbReference>
<dbReference type="GO" id="GO:0016616">
    <property type="term" value="F:oxidoreductase activity, acting on the CH-OH group of donors, NAD or NADP as acceptor"/>
    <property type="evidence" value="ECO:0007669"/>
    <property type="project" value="UniProtKB-ARBA"/>
</dbReference>
<dbReference type="Gene3D" id="3.20.20.100">
    <property type="entry name" value="NADP-dependent oxidoreductase domain"/>
    <property type="match status" value="1"/>
</dbReference>
<protein>
    <recommendedName>
        <fullName evidence="7">NADP-dependent oxidoreductase domain-containing protein</fullName>
    </recommendedName>
</protein>
<evidence type="ECO:0000256" key="2">
    <source>
        <dbReference type="ARBA" id="ARBA00022857"/>
    </source>
</evidence>
<reference evidence="8 9" key="1">
    <citation type="submission" date="2019-10" db="EMBL/GenBank/DDBJ databases">
        <authorList>
            <person name="Palmer J.M."/>
        </authorList>
    </citation>
    <scope>NUCLEOTIDE SEQUENCE [LARGE SCALE GENOMIC DNA]</scope>
    <source>
        <strain evidence="8 9">TWF730</strain>
    </source>
</reference>
<evidence type="ECO:0000256" key="1">
    <source>
        <dbReference type="ARBA" id="ARBA00007905"/>
    </source>
</evidence>
<evidence type="ECO:0000313" key="8">
    <source>
        <dbReference type="EMBL" id="KAK6363299.1"/>
    </source>
</evidence>